<sequence length="209" mass="21977">MPRADGSPRRGNARLRPVGHPAAGRRVIPFERGDDRVIRASLTRPEATLIASLAGQIAALLGGLVEVPHFDDPDAAALFESVGMGGTSTLNDDPAIARLLPNAYAEPGASGDFRRLTERSLASRKVANAGVVVASLDAALNSGGELALDDAEAQSWLRTLADIRLTIAARLGIEADGDEGADDDDSLALRDVYDWLAWVTDSLIGAIEE</sequence>
<keyword evidence="3" id="KW-1185">Reference proteome</keyword>
<evidence type="ECO:0000313" key="3">
    <source>
        <dbReference type="Proteomes" id="UP000294194"/>
    </source>
</evidence>
<protein>
    <submittedName>
        <fullName evidence="2">DUF2017 family protein</fullName>
    </submittedName>
</protein>
<name>A0A4Q9H1F7_9MICO</name>
<comment type="caution">
    <text evidence="2">The sequence shown here is derived from an EMBL/GenBank/DDBJ whole genome shotgun (WGS) entry which is preliminary data.</text>
</comment>
<dbReference type="Pfam" id="PF09438">
    <property type="entry name" value="DUF2017"/>
    <property type="match status" value="1"/>
</dbReference>
<dbReference type="InterPro" id="IPR018561">
    <property type="entry name" value="AosR"/>
</dbReference>
<accession>A0A4Q9H1F7</accession>
<gene>
    <name evidence="2" type="ORF">EYE40_06925</name>
</gene>
<evidence type="ECO:0000256" key="1">
    <source>
        <dbReference type="SAM" id="MobiDB-lite"/>
    </source>
</evidence>
<evidence type="ECO:0000313" key="2">
    <source>
        <dbReference type="EMBL" id="TBN58560.1"/>
    </source>
</evidence>
<dbReference type="Proteomes" id="UP000294194">
    <property type="component" value="Unassembled WGS sequence"/>
</dbReference>
<organism evidence="2 3">
    <name type="scientific">Glaciihabitans arcticus</name>
    <dbReference type="NCBI Taxonomy" id="2668039"/>
    <lineage>
        <taxon>Bacteria</taxon>
        <taxon>Bacillati</taxon>
        <taxon>Actinomycetota</taxon>
        <taxon>Actinomycetes</taxon>
        <taxon>Micrococcales</taxon>
        <taxon>Microbacteriaceae</taxon>
        <taxon>Glaciihabitans</taxon>
    </lineage>
</organism>
<feature type="region of interest" description="Disordered" evidence="1">
    <location>
        <begin position="1"/>
        <end position="20"/>
    </location>
</feature>
<dbReference type="AlphaFoldDB" id="A0A4Q9H1F7"/>
<dbReference type="EMBL" id="SISG01000001">
    <property type="protein sequence ID" value="TBN58560.1"/>
    <property type="molecule type" value="Genomic_DNA"/>
</dbReference>
<reference evidence="3" key="1">
    <citation type="submission" date="2019-02" db="EMBL/GenBank/DDBJ databases">
        <title>Glaciihabitans arcticus sp. nov., a psychrotolerant bacterium isolated from polar soil.</title>
        <authorList>
            <person name="Dahal R.H."/>
        </authorList>
    </citation>
    <scope>NUCLEOTIDE SEQUENCE [LARGE SCALE GENOMIC DNA]</scope>
    <source>
        <strain evidence="3">RP-3-7</strain>
    </source>
</reference>
<proteinExistence type="predicted"/>